<dbReference type="Proteomes" id="UP000032515">
    <property type="component" value="Unassembled WGS sequence"/>
</dbReference>
<gene>
    <name evidence="2" type="ORF">OO17_28385</name>
</gene>
<dbReference type="AlphaFoldDB" id="A0A0D7DZ31"/>
<comment type="caution">
    <text evidence="2">The sequence shown here is derived from an EMBL/GenBank/DDBJ whole genome shotgun (WGS) entry which is preliminary data.</text>
</comment>
<keyword evidence="2" id="KW-0645">Protease</keyword>
<dbReference type="OrthoDB" id="9804931at2"/>
<dbReference type="Gene3D" id="2.40.128.130">
    <property type="entry name" value="Autotransporter beta-domain"/>
    <property type="match status" value="1"/>
</dbReference>
<evidence type="ECO:0000259" key="1">
    <source>
        <dbReference type="PROSITE" id="PS51208"/>
    </source>
</evidence>
<protein>
    <submittedName>
        <fullName evidence="2">Serine protease</fullName>
    </submittedName>
</protein>
<sequence length="210" mass="21500">AVSGDTYSLGVYGGGNWNAVALSLGVNHAWHNLSSNRNVALPGFADRLSADYNARTTQVYGDVGYQIDLGRASFKPFAGLAYVSLNTSGFTEKGGAAALTSASDVVDATFTTLGLRANSDINLGPAAVTANGMIGWRHLLSNVTATATNAFSGGDAFTVSGVPVAQDVAVFEAGLGTALNQSTAISFNYVGQLGSGISDHGVRANLRVTF</sequence>
<dbReference type="InterPro" id="IPR006315">
    <property type="entry name" value="OM_autotransptr_brl_dom"/>
</dbReference>
<dbReference type="PROSITE" id="PS51208">
    <property type="entry name" value="AUTOTRANSPORTER"/>
    <property type="match status" value="1"/>
</dbReference>
<proteinExistence type="predicted"/>
<feature type="non-terminal residue" evidence="2">
    <location>
        <position position="1"/>
    </location>
</feature>
<dbReference type="GO" id="GO:0006508">
    <property type="term" value="P:proteolysis"/>
    <property type="evidence" value="ECO:0007669"/>
    <property type="project" value="UniProtKB-KW"/>
</dbReference>
<feature type="domain" description="Autotransporter" evidence="1">
    <location>
        <begin position="1"/>
        <end position="210"/>
    </location>
</feature>
<organism evidence="2 3">
    <name type="scientific">Rhodopseudomonas palustris</name>
    <dbReference type="NCBI Taxonomy" id="1076"/>
    <lineage>
        <taxon>Bacteria</taxon>
        <taxon>Pseudomonadati</taxon>
        <taxon>Pseudomonadota</taxon>
        <taxon>Alphaproteobacteria</taxon>
        <taxon>Hyphomicrobiales</taxon>
        <taxon>Nitrobacteraceae</taxon>
        <taxon>Rhodopseudomonas</taxon>
    </lineage>
</organism>
<dbReference type="NCBIfam" id="TIGR01414">
    <property type="entry name" value="autotrans_barl"/>
    <property type="match status" value="1"/>
</dbReference>
<dbReference type="InterPro" id="IPR005546">
    <property type="entry name" value="Autotransporte_beta"/>
</dbReference>
<name>A0A0D7DZ31_RHOPL</name>
<accession>A0A0D7DZ31</accession>
<dbReference type="GO" id="GO:0019867">
    <property type="term" value="C:outer membrane"/>
    <property type="evidence" value="ECO:0007669"/>
    <property type="project" value="InterPro"/>
</dbReference>
<keyword evidence="2" id="KW-0378">Hydrolase</keyword>
<dbReference type="SMART" id="SM00869">
    <property type="entry name" value="Autotransporter"/>
    <property type="match status" value="1"/>
</dbReference>
<dbReference type="InterPro" id="IPR036709">
    <property type="entry name" value="Autotransporte_beta_dom_sf"/>
</dbReference>
<dbReference type="EMBL" id="JXXE01000746">
    <property type="protein sequence ID" value="KIZ33460.1"/>
    <property type="molecule type" value="Genomic_DNA"/>
</dbReference>
<dbReference type="Pfam" id="PF03797">
    <property type="entry name" value="Autotransporter"/>
    <property type="match status" value="1"/>
</dbReference>
<evidence type="ECO:0000313" key="3">
    <source>
        <dbReference type="Proteomes" id="UP000032515"/>
    </source>
</evidence>
<reference evidence="2 3" key="1">
    <citation type="submission" date="2014-11" db="EMBL/GenBank/DDBJ databases">
        <title>Genomics and ecophysiology of heterotrophic nitrogen fixing bacteria isolated from estuarine surface water.</title>
        <authorList>
            <person name="Bentzon-Tilia M."/>
            <person name="Severin I."/>
            <person name="Hansen L.H."/>
            <person name="Riemann L."/>
        </authorList>
    </citation>
    <scope>NUCLEOTIDE SEQUENCE [LARGE SCALE GENOMIC DNA]</scope>
    <source>
        <strain evidence="2 3">BAL398</strain>
    </source>
</reference>
<dbReference type="SUPFAM" id="SSF103515">
    <property type="entry name" value="Autotransporter"/>
    <property type="match status" value="1"/>
</dbReference>
<evidence type="ECO:0000313" key="2">
    <source>
        <dbReference type="EMBL" id="KIZ33460.1"/>
    </source>
</evidence>
<dbReference type="PATRIC" id="fig|1076.23.peg.3984"/>
<dbReference type="RefSeq" id="WP_044418415.1">
    <property type="nucleotide sequence ID" value="NZ_JXXE01000746.1"/>
</dbReference>
<dbReference type="GO" id="GO:0008233">
    <property type="term" value="F:peptidase activity"/>
    <property type="evidence" value="ECO:0007669"/>
    <property type="project" value="UniProtKB-KW"/>
</dbReference>